<dbReference type="EMBL" id="QHKO01000001">
    <property type="protein sequence ID" value="RAL25214.1"/>
    <property type="molecule type" value="Genomic_DNA"/>
</dbReference>
<dbReference type="GO" id="GO:0016641">
    <property type="term" value="F:oxidoreductase activity, acting on the CH-NH2 group of donors, oxygen as acceptor"/>
    <property type="evidence" value="ECO:0007669"/>
    <property type="project" value="InterPro"/>
</dbReference>
<dbReference type="Proteomes" id="UP000249169">
    <property type="component" value="Unassembled WGS sequence"/>
</dbReference>
<sequence length="427" mass="47566">MLLIGTLGLLLAPGCTRGSVEDALSNDPIPGAELRINRWPPQESTGYSWEWPRQLRWNQPDYFTRSTAARFNGANVGLGGVGPQLVDPESVLGPEQWYRVRVDHPDYRPGIFYFFHDGFTETCPYDIVGPAGQEYAEGPCRNERFGLWPVDGDYQLLPDIIVDVREFDDRLWQCALMPSGSSLFGLRIGASTANVGVGTLHLEGRGFGIGDDPSLAQVVQKIDRNDGSQDEIDLGADAFELHPGHEHIHFRDWLTIALLSPTPECDTAGERDPSCTLARGTKLSFCIMDLEPFDAEIREHYQGYQRYPEPPTCDSVRQGLSPGWKDVYHALLEGQVIIAGDADAMNALPSTVMVEAVVDPEGKLRELSTANNRARQFMERPADPMALCDSPRSRIDCSGPESTFNDEEREMCPDYLRFFENLALSRP</sequence>
<dbReference type="GO" id="GO:0005507">
    <property type="term" value="F:copper ion binding"/>
    <property type="evidence" value="ECO:0007669"/>
    <property type="project" value="InterPro"/>
</dbReference>
<gene>
    <name evidence="1" type="ORF">DL240_03110</name>
</gene>
<protein>
    <submittedName>
        <fullName evidence="1">Uncharacterized protein</fullName>
    </submittedName>
</protein>
<dbReference type="Pfam" id="PF01186">
    <property type="entry name" value="Lysyl_oxidase"/>
    <property type="match status" value="1"/>
</dbReference>
<evidence type="ECO:0000313" key="1">
    <source>
        <dbReference type="EMBL" id="RAL25214.1"/>
    </source>
</evidence>
<organism evidence="1 2">
    <name type="scientific">Lujinxingia litoralis</name>
    <dbReference type="NCBI Taxonomy" id="2211119"/>
    <lineage>
        <taxon>Bacteria</taxon>
        <taxon>Deltaproteobacteria</taxon>
        <taxon>Bradymonadales</taxon>
        <taxon>Lujinxingiaceae</taxon>
        <taxon>Lujinxingia</taxon>
    </lineage>
</organism>
<keyword evidence="2" id="KW-1185">Reference proteome</keyword>
<dbReference type="InterPro" id="IPR001695">
    <property type="entry name" value="Lysyl_oxidase"/>
</dbReference>
<name>A0A328CBH6_9DELT</name>
<evidence type="ECO:0000313" key="2">
    <source>
        <dbReference type="Proteomes" id="UP000249169"/>
    </source>
</evidence>
<comment type="caution">
    <text evidence="1">The sequence shown here is derived from an EMBL/GenBank/DDBJ whole genome shotgun (WGS) entry which is preliminary data.</text>
</comment>
<proteinExistence type="predicted"/>
<reference evidence="1 2" key="1">
    <citation type="submission" date="2018-05" db="EMBL/GenBank/DDBJ databases">
        <title>Lujinxingia marina gen. nov. sp. nov., a new facultative anaerobic member of the class Deltaproteobacteria, and proposal of Lujinxingaceae fam. nov.</title>
        <authorList>
            <person name="Li C.-M."/>
        </authorList>
    </citation>
    <scope>NUCLEOTIDE SEQUENCE [LARGE SCALE GENOMIC DNA]</scope>
    <source>
        <strain evidence="1 2">B210</strain>
    </source>
</reference>
<dbReference type="AlphaFoldDB" id="A0A328CBH6"/>
<accession>A0A328CBH6</accession>